<keyword evidence="3" id="KW-1185">Reference proteome</keyword>
<feature type="region of interest" description="Disordered" evidence="1">
    <location>
        <begin position="552"/>
        <end position="583"/>
    </location>
</feature>
<dbReference type="VEuPathDB" id="TriTrypDB:LpyrH10_19_0500"/>
<feature type="compositionally biased region" description="Basic and acidic residues" evidence="1">
    <location>
        <begin position="562"/>
        <end position="575"/>
    </location>
</feature>
<feature type="compositionally biased region" description="Acidic residues" evidence="1">
    <location>
        <begin position="485"/>
        <end position="506"/>
    </location>
</feature>
<evidence type="ECO:0000313" key="3">
    <source>
        <dbReference type="Proteomes" id="UP000037923"/>
    </source>
</evidence>
<feature type="region of interest" description="Disordered" evidence="1">
    <location>
        <begin position="185"/>
        <end position="234"/>
    </location>
</feature>
<feature type="compositionally biased region" description="Acidic residues" evidence="1">
    <location>
        <begin position="333"/>
        <end position="344"/>
    </location>
</feature>
<sequence length="1443" mass="157489">MSPSEDDEQLSHNESDVEVDDHQEEEEEESEENAGSSDSDDDSTRQPADAAAQRAEDNFDVEEDAIAPKPFPRTIQLTLPAQQALASSFSTNLEEGPTCVHVCLTRGAIDLSTPLLSTDAHRAAAAASHKAHEDALEESDVLTTAARLQGCCADAHRFETDYAARLAALRRRQILRRLQGDPERQRRFLEKEQKRTQPLVQQTEHDEEDGGVQNAADDDIDGTDPVGDVVWPWTSTQQPPPYWLPSLLANDAQTFERVLHVMYGWVIAPDPHPSDRLRLNAAGQLISGPSDGTGHGRGEDEDDDLEQADPAVHKPDFFLPSHAFGEGENSQREEEEDEDDDDDNEKGASVLTGKGDNAQEPQRASKSLLNDFNECEADGNDGLLALPQQPDSPSAVRVSVMPPSSEAYSKNPPLTKLSTATAPPPVVALPSFPFANYEFFIVQDSTSKEWHLLDTHPLFVMEACRRQHAAQLRAQQGRSDAPPQQDEEEEGEEESSDPVDSQDEESDGAKDLLCPVPSYNMQTLTPVSPIILAALFSAPALRCGLLQPLTSADSEAAEAQEESGRDEADEGEHAQGIKPSQRVSDRGVLRTFDHAWLSTDVAVALPILATICRARQHVLQQDATRIPYPLGSLWLDVSPLFALAGFKDASQHVSPADVRQWCVGPGEEELDKEEDRGDEEDEHRMGGAAEQGTQCSRRATAVGAASAALPHKWETALDHILSPEHYGRVVLSALLAAGILPTRAVGLKLFHRLDGVRLALWWWLRLPQNLLRKWSIDNDDGAAEEEAEAKEEDDDGEEEEDIDAILNGTQADEATELLAQRVAVLQRRDEQQRRHRQQQQLGPVLSFAPLLERVLLELQRRLDRCYVGDSQGTPLPPSQFSLQESVARTYAVERLDSGRPRQDPLVTTAFVGMCVPDVHSGRSDSAGDNDVQRAGPATVRHQRLYQSDLVLLALSLTTTPASEAVQEGAIATSALPQRFIAVDVEDATAADDLADGDREDAHTALFRHLFEAKLLRCVCSPVDRARAGTTKLLLLSAADFCLSATRKCVFAHLPLYELFGNTGYCPLPELVQSWASAASRSSSSDTDAEDQQMQSTVTDFAFYLWNEVRWRLRKGQYDEAVVMHMREQLPELFTLIESHTTTYYAILARLQAEAEGEARIEEANAAKAVSAHSLTPRLPHQKASPRLSAAAASVAANQTAPARAGRPQRPLLVSGTVLRAATQQARAEIHDARIAAATALHLTSSDSNPYPAVASTSVAGPLPLTVAHPNVYSASVLEAKAHVYDLWRTFSVAPTTYLTAETLHILLFGRSADENGGADRAAATASLPRRPFSTAALRVLLECGINTVQPSPLDAAEMPAVEAALRRADVEAVKVLLGLGAASLHDLRTDGSSTLESWAESVFTPADVEVLHFVEAKNGRAARCDPRVQYGARRFESPVMQVQ</sequence>
<dbReference type="OMA" id="WHLLDTH"/>
<feature type="compositionally biased region" description="Acidic residues" evidence="1">
    <location>
        <begin position="205"/>
        <end position="222"/>
    </location>
</feature>
<feature type="region of interest" description="Disordered" evidence="1">
    <location>
        <begin position="664"/>
        <end position="696"/>
    </location>
</feature>
<comment type="caution">
    <text evidence="2">The sequence shown here is derived from an EMBL/GenBank/DDBJ whole genome shotgun (WGS) entry which is preliminary data.</text>
</comment>
<dbReference type="Proteomes" id="UP000037923">
    <property type="component" value="Unassembled WGS sequence"/>
</dbReference>
<feature type="compositionally biased region" description="Acidic residues" evidence="1">
    <location>
        <begin position="666"/>
        <end position="681"/>
    </location>
</feature>
<feature type="region of interest" description="Disordered" evidence="1">
    <location>
        <begin position="470"/>
        <end position="514"/>
    </location>
</feature>
<evidence type="ECO:0000256" key="1">
    <source>
        <dbReference type="SAM" id="MobiDB-lite"/>
    </source>
</evidence>
<feature type="region of interest" description="Disordered" evidence="1">
    <location>
        <begin position="379"/>
        <end position="416"/>
    </location>
</feature>
<dbReference type="PANTHER" id="PTHR35711:SF1">
    <property type="entry name" value="ECTODERMAL, ISOFORM F"/>
    <property type="match status" value="1"/>
</dbReference>
<proteinExistence type="predicted"/>
<feature type="region of interest" description="Disordered" evidence="1">
    <location>
        <begin position="284"/>
        <end position="365"/>
    </location>
</feature>
<protein>
    <submittedName>
        <fullName evidence="2">Uncharacterized protein</fullName>
    </submittedName>
</protein>
<dbReference type="OrthoDB" id="273467at2759"/>
<accession>A0A0N0DSW1</accession>
<dbReference type="GeneID" id="26907784"/>
<name>A0A0N0DSW1_LEPPY</name>
<organism evidence="2 3">
    <name type="scientific">Leptomonas pyrrhocoris</name>
    <name type="common">Firebug parasite</name>
    <dbReference type="NCBI Taxonomy" id="157538"/>
    <lineage>
        <taxon>Eukaryota</taxon>
        <taxon>Discoba</taxon>
        <taxon>Euglenozoa</taxon>
        <taxon>Kinetoplastea</taxon>
        <taxon>Metakinetoplastina</taxon>
        <taxon>Trypanosomatida</taxon>
        <taxon>Trypanosomatidae</taxon>
        <taxon>Leishmaniinae</taxon>
        <taxon>Leptomonas</taxon>
    </lineage>
</organism>
<gene>
    <name evidence="2" type="ORF">ABB37_07499</name>
</gene>
<dbReference type="RefSeq" id="XP_015655081.1">
    <property type="nucleotide sequence ID" value="XM_015806159.1"/>
</dbReference>
<feature type="region of interest" description="Disordered" evidence="1">
    <location>
        <begin position="1"/>
        <end position="61"/>
    </location>
</feature>
<feature type="compositionally biased region" description="Basic and acidic residues" evidence="1">
    <location>
        <begin position="185"/>
        <end position="195"/>
    </location>
</feature>
<feature type="compositionally biased region" description="Acidic residues" evidence="1">
    <location>
        <begin position="16"/>
        <end position="32"/>
    </location>
</feature>
<reference evidence="2 3" key="1">
    <citation type="submission" date="2015-07" db="EMBL/GenBank/DDBJ databases">
        <title>High-quality genome of monoxenous trypanosomatid Leptomonas pyrrhocoris.</title>
        <authorList>
            <person name="Flegontov P."/>
            <person name="Butenko A."/>
            <person name="Firsov S."/>
            <person name="Vlcek C."/>
            <person name="Logacheva M.D."/>
            <person name="Field M."/>
            <person name="Filatov D."/>
            <person name="Flegontova O."/>
            <person name="Gerasimov E."/>
            <person name="Jackson A.P."/>
            <person name="Kelly S."/>
            <person name="Opperdoes F."/>
            <person name="O'Reilly A."/>
            <person name="Votypka J."/>
            <person name="Yurchenko V."/>
            <person name="Lukes J."/>
        </authorList>
    </citation>
    <scope>NUCLEOTIDE SEQUENCE [LARGE SCALE GENOMIC DNA]</scope>
    <source>
        <strain evidence="2">H10</strain>
    </source>
</reference>
<dbReference type="EMBL" id="LGTL01000019">
    <property type="protein sequence ID" value="KPA76642.1"/>
    <property type="molecule type" value="Genomic_DNA"/>
</dbReference>
<dbReference type="PANTHER" id="PTHR35711">
    <property type="entry name" value="EXPRESSED PROTEIN"/>
    <property type="match status" value="1"/>
</dbReference>
<evidence type="ECO:0000313" key="2">
    <source>
        <dbReference type="EMBL" id="KPA76642.1"/>
    </source>
</evidence>